<dbReference type="Gene3D" id="3.20.20.70">
    <property type="entry name" value="Aldolase class I"/>
    <property type="match status" value="1"/>
</dbReference>
<evidence type="ECO:0000256" key="4">
    <source>
        <dbReference type="ARBA" id="ARBA00022643"/>
    </source>
</evidence>
<dbReference type="InterPro" id="IPR050074">
    <property type="entry name" value="DHO_dehydrogenase"/>
</dbReference>
<proteinExistence type="predicted"/>
<dbReference type="PANTHER" id="PTHR48109:SF3">
    <property type="entry name" value="SLL0744 PROTEIN"/>
    <property type="match status" value="1"/>
</dbReference>
<evidence type="ECO:0000256" key="6">
    <source>
        <dbReference type="ARBA" id="ARBA00023002"/>
    </source>
</evidence>
<dbReference type="GO" id="GO:0004152">
    <property type="term" value="F:dihydroorotate dehydrogenase activity"/>
    <property type="evidence" value="ECO:0007669"/>
    <property type="project" value="InterPro"/>
</dbReference>
<accession>A0A1H3JLG2</accession>
<reference evidence="8 9" key="1">
    <citation type="submission" date="2016-10" db="EMBL/GenBank/DDBJ databases">
        <authorList>
            <person name="de Groot N.N."/>
        </authorList>
    </citation>
    <scope>NUCLEOTIDE SEQUENCE [LARGE SCALE GENOMIC DNA]</scope>
    <source>
        <strain evidence="8 9">APO</strain>
    </source>
</reference>
<dbReference type="EMBL" id="FNPV01000002">
    <property type="protein sequence ID" value="SDY40727.1"/>
    <property type="molecule type" value="Genomic_DNA"/>
</dbReference>
<evidence type="ECO:0000313" key="8">
    <source>
        <dbReference type="EMBL" id="SDY40727.1"/>
    </source>
</evidence>
<dbReference type="NCBIfam" id="NF005741">
    <property type="entry name" value="PRK07565.1"/>
    <property type="match status" value="1"/>
</dbReference>
<dbReference type="InterPro" id="IPR012135">
    <property type="entry name" value="Dihydroorotate_DH_1_2"/>
</dbReference>
<evidence type="ECO:0000313" key="9">
    <source>
        <dbReference type="Proteomes" id="UP000199230"/>
    </source>
</evidence>
<dbReference type="InterPro" id="IPR013785">
    <property type="entry name" value="Aldolase_TIM"/>
</dbReference>
<evidence type="ECO:0000256" key="2">
    <source>
        <dbReference type="ARBA" id="ARBA00004725"/>
    </source>
</evidence>
<dbReference type="STRING" id="159292.SAMN05192546_10225"/>
<dbReference type="SUPFAM" id="SSF51395">
    <property type="entry name" value="FMN-linked oxidoreductases"/>
    <property type="match status" value="1"/>
</dbReference>
<dbReference type="UniPathway" id="UPA00070"/>
<dbReference type="Proteomes" id="UP000199230">
    <property type="component" value="Unassembled WGS sequence"/>
</dbReference>
<dbReference type="GO" id="GO:0044205">
    <property type="term" value="P:'de novo' UMP biosynthetic process"/>
    <property type="evidence" value="ECO:0007669"/>
    <property type="project" value="UniProtKB-UniPathway"/>
</dbReference>
<comment type="pathway">
    <text evidence="2">Pyrimidine metabolism; UMP biosynthesis via de novo pathway.</text>
</comment>
<evidence type="ECO:0000256" key="5">
    <source>
        <dbReference type="ARBA" id="ARBA00022975"/>
    </source>
</evidence>
<dbReference type="GO" id="GO:0005737">
    <property type="term" value="C:cytoplasm"/>
    <property type="evidence" value="ECO:0007669"/>
    <property type="project" value="InterPro"/>
</dbReference>
<evidence type="ECO:0000259" key="7">
    <source>
        <dbReference type="Pfam" id="PF01180"/>
    </source>
</evidence>
<name>A0A1H3JLG2_9FIRM</name>
<keyword evidence="3" id="KW-0285">Flavoprotein</keyword>
<dbReference type="PIRSF" id="PIRSF000164">
    <property type="entry name" value="DHO_oxidase"/>
    <property type="match status" value="1"/>
</dbReference>
<dbReference type="PANTHER" id="PTHR48109">
    <property type="entry name" value="DIHYDROOROTATE DEHYDROGENASE (QUINONE), MITOCHONDRIAL-RELATED"/>
    <property type="match status" value="1"/>
</dbReference>
<gene>
    <name evidence="8" type="ORF">SAMN05192546_10225</name>
</gene>
<dbReference type="InterPro" id="IPR005720">
    <property type="entry name" value="Dihydroorotate_DH_cat"/>
</dbReference>
<comment type="cofactor">
    <cofactor evidence="1">
        <name>FMN</name>
        <dbReference type="ChEBI" id="CHEBI:58210"/>
    </cofactor>
</comment>
<keyword evidence="9" id="KW-1185">Reference proteome</keyword>
<keyword evidence="6" id="KW-0560">Oxidoreductase</keyword>
<keyword evidence="5" id="KW-0665">Pyrimidine biosynthesis</keyword>
<dbReference type="AlphaFoldDB" id="A0A1H3JLG2"/>
<sequence>MSTLQTEVYGIPIKSPVVVGACTLTARPDKVKDLENAGAGAVIVKSLFEEEIQLEKHQLSEQLERYNDLHAEMITHFPHLEHSGDAAHIQMVKKIKQEVSIPVIASLNAVTMNGWTSFAKDLEKAGVDGLELNFYSLPSQPNVTAEDIINNQIEVIKHVKNTVNIPVGIKLSPYYTHLTNVITDLNHAGADGFTLFNRFFQPDIDIMSETESVTFSFSGVQDDLLAIQWIALLSDRIDSPLTASNGILDYEEAVKAILVGSKSVQVVSALYKNGIDQITKINQGINKWMELKEYLSISDFCGKMSKSNLRDPWAYERVQYIEMLLKKSSFF</sequence>
<organism evidence="8 9">
    <name type="scientific">Tindallia californiensis</name>
    <dbReference type="NCBI Taxonomy" id="159292"/>
    <lineage>
        <taxon>Bacteria</taxon>
        <taxon>Bacillati</taxon>
        <taxon>Bacillota</taxon>
        <taxon>Clostridia</taxon>
        <taxon>Peptostreptococcales</taxon>
        <taxon>Tindalliaceae</taxon>
        <taxon>Tindallia</taxon>
    </lineage>
</organism>
<protein>
    <submittedName>
        <fullName evidence="8">Dihydroorotate dehydrogenase (Fumarate)</fullName>
    </submittedName>
</protein>
<dbReference type="Pfam" id="PF01180">
    <property type="entry name" value="DHO_dh"/>
    <property type="match status" value="1"/>
</dbReference>
<dbReference type="RefSeq" id="WP_176968221.1">
    <property type="nucleotide sequence ID" value="NZ_FNPV01000002.1"/>
</dbReference>
<feature type="domain" description="Dihydroorotate dehydrogenase catalytic" evidence="7">
    <location>
        <begin position="4"/>
        <end position="289"/>
    </location>
</feature>
<keyword evidence="4" id="KW-0288">FMN</keyword>
<dbReference type="GO" id="GO:0006207">
    <property type="term" value="P:'de novo' pyrimidine nucleobase biosynthetic process"/>
    <property type="evidence" value="ECO:0007669"/>
    <property type="project" value="TreeGrafter"/>
</dbReference>
<evidence type="ECO:0000256" key="3">
    <source>
        <dbReference type="ARBA" id="ARBA00022630"/>
    </source>
</evidence>
<evidence type="ECO:0000256" key="1">
    <source>
        <dbReference type="ARBA" id="ARBA00001917"/>
    </source>
</evidence>